<comment type="subcellular location">
    <subcellularLocation>
        <location evidence="1">Cytoplasm</location>
        <location evidence="1">Cytoskeleton</location>
    </subcellularLocation>
</comment>
<dbReference type="CDD" id="cd11282">
    <property type="entry name" value="ADF_coactosin_like"/>
    <property type="match status" value="1"/>
</dbReference>
<dbReference type="GO" id="GO:0030864">
    <property type="term" value="C:cortical actin cytoskeleton"/>
    <property type="evidence" value="ECO:0007669"/>
    <property type="project" value="TreeGrafter"/>
</dbReference>
<dbReference type="EMBL" id="CAKASE010000066">
    <property type="protein sequence ID" value="CAG9571150.1"/>
    <property type="molecule type" value="Genomic_DNA"/>
</dbReference>
<dbReference type="GO" id="GO:0030427">
    <property type="term" value="C:site of polarized growth"/>
    <property type="evidence" value="ECO:0007669"/>
    <property type="project" value="TreeGrafter"/>
</dbReference>
<dbReference type="FunFam" id="3.40.20.10:FF:000018">
    <property type="entry name" value="Coactosin-like 1"/>
    <property type="match status" value="1"/>
</dbReference>
<evidence type="ECO:0000256" key="7">
    <source>
        <dbReference type="ARBA" id="ARBA00062335"/>
    </source>
</evidence>
<gene>
    <name evidence="10" type="ORF">DCHRY22_LOCUS9645</name>
</gene>
<evidence type="ECO:0000256" key="1">
    <source>
        <dbReference type="ARBA" id="ARBA00004245"/>
    </source>
</evidence>
<comment type="similarity">
    <text evidence="5">Belongs to the actin-binding proteins ADF family. Coactosin subfamily.</text>
</comment>
<dbReference type="AlphaFoldDB" id="A0A8J2R610"/>
<evidence type="ECO:0000256" key="5">
    <source>
        <dbReference type="ARBA" id="ARBA00038052"/>
    </source>
</evidence>
<dbReference type="SUPFAM" id="SSF55753">
    <property type="entry name" value="Actin depolymerizing proteins"/>
    <property type="match status" value="1"/>
</dbReference>
<dbReference type="Pfam" id="PF00241">
    <property type="entry name" value="Cofilin_ADF"/>
    <property type="match status" value="1"/>
</dbReference>
<comment type="subunit">
    <text evidence="7">Interacts with 5-lipoxygenase (ALOX5/5LO) in a calcium-independent manner. Binds to F-actin with a stoichiometry of 1:2.</text>
</comment>
<dbReference type="OrthoDB" id="20822at2759"/>
<dbReference type="Proteomes" id="UP000789524">
    <property type="component" value="Unassembled WGS sequence"/>
</dbReference>
<organism evidence="10 11">
    <name type="scientific">Danaus chrysippus</name>
    <name type="common">African queen</name>
    <dbReference type="NCBI Taxonomy" id="151541"/>
    <lineage>
        <taxon>Eukaryota</taxon>
        <taxon>Metazoa</taxon>
        <taxon>Ecdysozoa</taxon>
        <taxon>Arthropoda</taxon>
        <taxon>Hexapoda</taxon>
        <taxon>Insecta</taxon>
        <taxon>Pterygota</taxon>
        <taxon>Neoptera</taxon>
        <taxon>Endopterygota</taxon>
        <taxon>Lepidoptera</taxon>
        <taxon>Glossata</taxon>
        <taxon>Ditrysia</taxon>
        <taxon>Papilionoidea</taxon>
        <taxon>Nymphalidae</taxon>
        <taxon>Danainae</taxon>
        <taxon>Danaini</taxon>
        <taxon>Danaina</taxon>
        <taxon>Danaus</taxon>
        <taxon>Anosia</taxon>
    </lineage>
</organism>
<proteinExistence type="inferred from homology"/>
<dbReference type="GO" id="GO:0051015">
    <property type="term" value="F:actin filament binding"/>
    <property type="evidence" value="ECO:0007669"/>
    <property type="project" value="TreeGrafter"/>
</dbReference>
<keyword evidence="4" id="KW-0206">Cytoskeleton</keyword>
<dbReference type="SMART" id="SM00102">
    <property type="entry name" value="ADF"/>
    <property type="match status" value="1"/>
</dbReference>
<feature type="domain" description="ADF-H" evidence="9">
    <location>
        <begin position="1"/>
        <end position="139"/>
    </location>
</feature>
<dbReference type="PANTHER" id="PTHR10829">
    <property type="entry name" value="CORTACTIN AND DREBRIN"/>
    <property type="match status" value="1"/>
</dbReference>
<dbReference type="InterPro" id="IPR029006">
    <property type="entry name" value="ADF-H/Gelsolin-like_dom_sf"/>
</dbReference>
<evidence type="ECO:0000256" key="8">
    <source>
        <dbReference type="ARBA" id="ARBA00068121"/>
    </source>
</evidence>
<evidence type="ECO:0000313" key="10">
    <source>
        <dbReference type="EMBL" id="CAG9571150.1"/>
    </source>
</evidence>
<evidence type="ECO:0000313" key="11">
    <source>
        <dbReference type="Proteomes" id="UP000789524"/>
    </source>
</evidence>
<sequence>MDRDTIRAAYEDVRSDSSPTEWAVFKFEGTRIVCAARGGDFSEFRTHFADDERAFGYLRMQMGDEMSKRKKFMLMTWVGPNVSVINRAKMSTDKAIIKDIISVRITRHTVQCTLGTYYTQLYMTVSSQYVTASMKVYLNVVKDDTCRVLRGKWEV</sequence>
<name>A0A8J2R610_9NEOP</name>
<dbReference type="InterPro" id="IPR002108">
    <property type="entry name" value="ADF-H"/>
</dbReference>
<accession>A0A8J2R610</accession>
<dbReference type="GO" id="GO:0005884">
    <property type="term" value="C:actin filament"/>
    <property type="evidence" value="ECO:0007669"/>
    <property type="project" value="TreeGrafter"/>
</dbReference>
<reference evidence="10" key="1">
    <citation type="submission" date="2021-09" db="EMBL/GenBank/DDBJ databases">
        <authorList>
            <person name="Martin H S."/>
        </authorList>
    </citation>
    <scope>NUCLEOTIDE SEQUENCE</scope>
</reference>
<evidence type="ECO:0000256" key="2">
    <source>
        <dbReference type="ARBA" id="ARBA00022490"/>
    </source>
</evidence>
<evidence type="ECO:0000256" key="6">
    <source>
        <dbReference type="ARBA" id="ARBA00058385"/>
    </source>
</evidence>
<keyword evidence="2" id="KW-0963">Cytoplasm</keyword>
<evidence type="ECO:0000259" key="9">
    <source>
        <dbReference type="PROSITE" id="PS51263"/>
    </source>
</evidence>
<comment type="function">
    <text evidence="6">Binds to F-actin in a calcium-independent manner. Has no direct effect on actin depolymerization. Acts as a chaperone for ALOX5 (5LO), influencing both its stability and activity in leukotrienes synthesis.</text>
</comment>
<keyword evidence="3" id="KW-0009">Actin-binding</keyword>
<evidence type="ECO:0000256" key="4">
    <source>
        <dbReference type="ARBA" id="ARBA00023212"/>
    </source>
</evidence>
<dbReference type="PANTHER" id="PTHR10829:SF29">
    <property type="entry name" value="COACTOSIN-LIKE PROTEIN"/>
    <property type="match status" value="1"/>
</dbReference>
<evidence type="ECO:0000256" key="3">
    <source>
        <dbReference type="ARBA" id="ARBA00023203"/>
    </source>
</evidence>
<comment type="caution">
    <text evidence="10">The sequence shown here is derived from an EMBL/GenBank/DDBJ whole genome shotgun (WGS) entry which is preliminary data.</text>
</comment>
<dbReference type="GO" id="GO:0030833">
    <property type="term" value="P:regulation of actin filament polymerization"/>
    <property type="evidence" value="ECO:0007669"/>
    <property type="project" value="TreeGrafter"/>
</dbReference>
<dbReference type="PROSITE" id="PS51263">
    <property type="entry name" value="ADF_H"/>
    <property type="match status" value="1"/>
</dbReference>
<dbReference type="Gene3D" id="3.40.20.10">
    <property type="entry name" value="Severin"/>
    <property type="match status" value="1"/>
</dbReference>
<protein>
    <recommendedName>
        <fullName evidence="8">Coactosin-like protein</fullName>
    </recommendedName>
</protein>
<keyword evidence="11" id="KW-1185">Reference proteome</keyword>